<comment type="caution">
    <text evidence="1">The sequence shown here is derived from an EMBL/GenBank/DDBJ whole genome shotgun (WGS) entry which is preliminary data.</text>
</comment>
<accession>A0ABT1H800</accession>
<evidence type="ECO:0000313" key="1">
    <source>
        <dbReference type="EMBL" id="MCP2163044.1"/>
    </source>
</evidence>
<proteinExistence type="predicted"/>
<organism evidence="1 2">
    <name type="scientific">Williamsia serinedens</name>
    <dbReference type="NCBI Taxonomy" id="391736"/>
    <lineage>
        <taxon>Bacteria</taxon>
        <taxon>Bacillati</taxon>
        <taxon>Actinomycetota</taxon>
        <taxon>Actinomycetes</taxon>
        <taxon>Mycobacteriales</taxon>
        <taxon>Nocardiaceae</taxon>
        <taxon>Williamsia</taxon>
    </lineage>
</organism>
<sequence>MSVELVDPEHLHVLIHAGLPRGAFVLRWTTPDTTAPSVSNGIAEPNGTRYRELRPATVDAVGQMLLDANAASIAASWGGENTYVYSYQQPRAEWSPVEILRAINGYTHQACETETWPTSEAARFCDALRDMTIRRLPDYDRGPSWLITARAVPLAVTRAELAARHRINHP</sequence>
<evidence type="ECO:0000313" key="2">
    <source>
        <dbReference type="Proteomes" id="UP001205740"/>
    </source>
</evidence>
<dbReference type="EMBL" id="JAMTCG010000011">
    <property type="protein sequence ID" value="MCP2163044.1"/>
    <property type="molecule type" value="Genomic_DNA"/>
</dbReference>
<dbReference type="Proteomes" id="UP001205740">
    <property type="component" value="Unassembled WGS sequence"/>
</dbReference>
<keyword evidence="2" id="KW-1185">Reference proteome</keyword>
<reference evidence="1 2" key="1">
    <citation type="submission" date="2022-06" db="EMBL/GenBank/DDBJ databases">
        <title>Genomic Encyclopedia of Archaeal and Bacterial Type Strains, Phase II (KMG-II): from individual species to whole genera.</title>
        <authorList>
            <person name="Goeker M."/>
        </authorList>
    </citation>
    <scope>NUCLEOTIDE SEQUENCE [LARGE SCALE GENOMIC DNA]</scope>
    <source>
        <strain evidence="1 2">DSM 45037</strain>
    </source>
</reference>
<gene>
    <name evidence="1" type="ORF">LX12_004257</name>
</gene>
<dbReference type="RefSeq" id="WP_253656616.1">
    <property type="nucleotide sequence ID" value="NZ_BAAAOE010000002.1"/>
</dbReference>
<name>A0ABT1H800_9NOCA</name>
<protein>
    <submittedName>
        <fullName evidence="1">Uncharacterized protein</fullName>
    </submittedName>
</protein>